<dbReference type="InterPro" id="IPR010524">
    <property type="entry name" value="Sig_transdc_resp-reg_PrpR_N"/>
</dbReference>
<dbReference type="GO" id="GO:0006355">
    <property type="term" value="P:regulation of DNA-templated transcription"/>
    <property type="evidence" value="ECO:0007669"/>
    <property type="project" value="InterPro"/>
</dbReference>
<evidence type="ECO:0000256" key="2">
    <source>
        <dbReference type="ARBA" id="ARBA00022840"/>
    </source>
</evidence>
<comment type="caution">
    <text evidence="7">The sequence shown here is derived from an EMBL/GenBank/DDBJ whole genome shotgun (WGS) entry which is preliminary data.</text>
</comment>
<evidence type="ECO:0000256" key="5">
    <source>
        <dbReference type="ARBA" id="ARBA00023163"/>
    </source>
</evidence>
<evidence type="ECO:0000256" key="3">
    <source>
        <dbReference type="ARBA" id="ARBA00023015"/>
    </source>
</evidence>
<protein>
    <submittedName>
        <fullName evidence="7">AAA domain-containing protein</fullName>
    </submittedName>
</protein>
<keyword evidence="5" id="KW-0804">Transcription</keyword>
<dbReference type="InterPro" id="IPR025944">
    <property type="entry name" value="Sigma_54_int_dom_CS"/>
</dbReference>
<dbReference type="InterPro" id="IPR002078">
    <property type="entry name" value="Sigma_54_int"/>
</dbReference>
<keyword evidence="3" id="KW-0805">Transcription regulation</keyword>
<dbReference type="FunFam" id="3.40.50.300:FF:000006">
    <property type="entry name" value="DNA-binding transcriptional regulator NtrC"/>
    <property type="match status" value="1"/>
</dbReference>
<dbReference type="Pfam" id="PF06506">
    <property type="entry name" value="PrpR_N"/>
    <property type="match status" value="1"/>
</dbReference>
<dbReference type="PANTHER" id="PTHR32071">
    <property type="entry name" value="TRANSCRIPTIONAL REGULATORY PROTEIN"/>
    <property type="match status" value="1"/>
</dbReference>
<dbReference type="SUPFAM" id="SSF52540">
    <property type="entry name" value="P-loop containing nucleoside triphosphate hydrolases"/>
    <property type="match status" value="1"/>
</dbReference>
<accession>A0A7X2PBB5</accession>
<dbReference type="InterPro" id="IPR025943">
    <property type="entry name" value="Sigma_54_int_dom_ATP-bd_2"/>
</dbReference>
<reference evidence="7 8" key="1">
    <citation type="submission" date="2019-08" db="EMBL/GenBank/DDBJ databases">
        <title>In-depth cultivation of the pig gut microbiome towards novel bacterial diversity and tailored functional studies.</title>
        <authorList>
            <person name="Wylensek D."/>
            <person name="Hitch T.C.A."/>
            <person name="Clavel T."/>
        </authorList>
    </citation>
    <scope>NUCLEOTIDE SEQUENCE [LARGE SCALE GENOMIC DNA]</scope>
    <source>
        <strain evidence="7 8">NM-380-WT-3C1</strain>
    </source>
</reference>
<keyword evidence="1" id="KW-0547">Nucleotide-binding</keyword>
<evidence type="ECO:0000259" key="6">
    <source>
        <dbReference type="PROSITE" id="PS50045"/>
    </source>
</evidence>
<keyword evidence="4" id="KW-0238">DNA-binding</keyword>
<dbReference type="AlphaFoldDB" id="A0A7X2PBB5"/>
<dbReference type="Pfam" id="PF25601">
    <property type="entry name" value="AAA_lid_14"/>
    <property type="match status" value="1"/>
</dbReference>
<dbReference type="PROSITE" id="PS00676">
    <property type="entry name" value="SIGMA54_INTERACT_2"/>
    <property type="match status" value="1"/>
</dbReference>
<dbReference type="Proteomes" id="UP000460549">
    <property type="component" value="Unassembled WGS sequence"/>
</dbReference>
<dbReference type="InterPro" id="IPR058031">
    <property type="entry name" value="AAA_lid_NorR"/>
</dbReference>
<name>A0A7X2PBB5_9SPIO</name>
<proteinExistence type="predicted"/>
<keyword evidence="2" id="KW-0067">ATP-binding</keyword>
<evidence type="ECO:0000256" key="1">
    <source>
        <dbReference type="ARBA" id="ARBA00022741"/>
    </source>
</evidence>
<dbReference type="Gene3D" id="3.40.50.2300">
    <property type="match status" value="1"/>
</dbReference>
<dbReference type="Gene3D" id="1.10.8.60">
    <property type="match status" value="1"/>
</dbReference>
<dbReference type="PANTHER" id="PTHR32071:SF57">
    <property type="entry name" value="C4-DICARBOXYLATE TRANSPORT TRANSCRIPTIONAL REGULATORY PROTEIN DCTD"/>
    <property type="match status" value="1"/>
</dbReference>
<dbReference type="PROSITE" id="PS50045">
    <property type="entry name" value="SIGMA54_INTERACT_4"/>
    <property type="match status" value="1"/>
</dbReference>
<dbReference type="Gene3D" id="3.40.50.300">
    <property type="entry name" value="P-loop containing nucleotide triphosphate hydrolases"/>
    <property type="match status" value="1"/>
</dbReference>
<gene>
    <name evidence="7" type="ORF">FYJ80_00315</name>
</gene>
<dbReference type="Pfam" id="PF00158">
    <property type="entry name" value="Sigma54_activat"/>
    <property type="match status" value="1"/>
</dbReference>
<dbReference type="SUPFAM" id="SSF159800">
    <property type="entry name" value="PrpR receptor domain-like"/>
    <property type="match status" value="1"/>
</dbReference>
<dbReference type="PROSITE" id="PS00688">
    <property type="entry name" value="SIGMA54_INTERACT_3"/>
    <property type="match status" value="1"/>
</dbReference>
<evidence type="ECO:0000313" key="8">
    <source>
        <dbReference type="Proteomes" id="UP000460549"/>
    </source>
</evidence>
<dbReference type="Gene3D" id="3.40.50.10660">
    <property type="entry name" value="PrpR receptor domain-like"/>
    <property type="match status" value="1"/>
</dbReference>
<dbReference type="InterPro" id="IPR027417">
    <property type="entry name" value="P-loop_NTPase"/>
</dbReference>
<dbReference type="GO" id="GO:0000156">
    <property type="term" value="F:phosphorelay response regulator activity"/>
    <property type="evidence" value="ECO:0007669"/>
    <property type="project" value="InterPro"/>
</dbReference>
<dbReference type="CDD" id="cd00009">
    <property type="entry name" value="AAA"/>
    <property type="match status" value="1"/>
</dbReference>
<dbReference type="PROSITE" id="PS00675">
    <property type="entry name" value="SIGMA54_INTERACT_1"/>
    <property type="match status" value="1"/>
</dbReference>
<dbReference type="GO" id="GO:0003677">
    <property type="term" value="F:DNA binding"/>
    <property type="evidence" value="ECO:0007669"/>
    <property type="project" value="UniProtKB-KW"/>
</dbReference>
<dbReference type="InterPro" id="IPR025662">
    <property type="entry name" value="Sigma_54_int_dom_ATP-bd_1"/>
</dbReference>
<keyword evidence="8" id="KW-1185">Reference proteome</keyword>
<feature type="domain" description="Sigma-54 factor interaction" evidence="6">
    <location>
        <begin position="317"/>
        <end position="547"/>
    </location>
</feature>
<dbReference type="SMART" id="SM00382">
    <property type="entry name" value="AAA"/>
    <property type="match status" value="1"/>
</dbReference>
<dbReference type="RefSeq" id="WP_154424133.1">
    <property type="nucleotide sequence ID" value="NZ_VUNN01000001.1"/>
</dbReference>
<sequence length="625" mass="70182">MIEILVIVPAEELYEAFNNEINRISINGVRFTTTYAYGTEESKLTMVKSYDIVVVRGMTGKAVSQLYPEVTRVDIAMSSADVLEALVKIKRNYNNVKVGLVLSDISICPIDAIKELTNMDVLLRQVRDEKDLEGVVRELESEGCEVFLGGFTLNRLCKRLNIKAESILTGKEAIRKSIAEALNAASILNRERTRVSLLQTILDVTDNVVFAINTFRTIIRANILANQFFGFDITGKNLNDIITFGDVFEHITSSFEVVQCISNEMVYVRIVPFEIDGEGSGFLITISKIDQIEKTEKFVRTELANKGLTARYHFSDIIAQSLPMRQIIAKAIRYASVDGNILLTGETGTGKELFVQSMHNASSRSTGPFVAINCAAISEQLLESELFGYSEGAFTGARKGGKKGLVELAHEGTLFLDEIGELPIQLQAKLLRVLQEKQVRRVGGDEVIPVDVRIMSATNQNIPELIEKGLFRRDLYYRINLLTLHIPPLRERGADIRLLFTHYVNRYATKMKLVVPKIEESAFKQLDEYSFPGNIRELRNISERIVILNGSANITGSTIFETDVLEGEGAYVTKLSEAKVSYKKLSDEELYKKYLELGVSLTEFINISGISRTTLWRKFKKFETI</sequence>
<organism evidence="7 8">
    <name type="scientific">Bullifex porci</name>
    <dbReference type="NCBI Taxonomy" id="2606638"/>
    <lineage>
        <taxon>Bacteria</taxon>
        <taxon>Pseudomonadati</taxon>
        <taxon>Spirochaetota</taxon>
        <taxon>Spirochaetia</taxon>
        <taxon>Spirochaetales</taxon>
        <taxon>Spirochaetaceae</taxon>
        <taxon>Bullifex</taxon>
    </lineage>
</organism>
<dbReference type="EMBL" id="VUNN01000001">
    <property type="protein sequence ID" value="MSU05230.1"/>
    <property type="molecule type" value="Genomic_DNA"/>
</dbReference>
<dbReference type="InterPro" id="IPR003593">
    <property type="entry name" value="AAA+_ATPase"/>
</dbReference>
<evidence type="ECO:0000313" key="7">
    <source>
        <dbReference type="EMBL" id="MSU05230.1"/>
    </source>
</evidence>
<evidence type="ECO:0000256" key="4">
    <source>
        <dbReference type="ARBA" id="ARBA00023125"/>
    </source>
</evidence>
<dbReference type="GO" id="GO:0005524">
    <property type="term" value="F:ATP binding"/>
    <property type="evidence" value="ECO:0007669"/>
    <property type="project" value="UniProtKB-KW"/>
</dbReference>